<dbReference type="AlphaFoldDB" id="Q2GB47"/>
<dbReference type="InterPro" id="IPR051531">
    <property type="entry name" value="N-acetyltransferase"/>
</dbReference>
<dbReference type="RefSeq" id="WP_011444140.1">
    <property type="nucleotide sequence ID" value="NC_007794.1"/>
</dbReference>
<keyword evidence="2" id="KW-0808">Transferase</keyword>
<keyword evidence="3" id="KW-1185">Reference proteome</keyword>
<dbReference type="InterPro" id="IPR016181">
    <property type="entry name" value="Acyl_CoA_acyltransferase"/>
</dbReference>
<dbReference type="PROSITE" id="PS51186">
    <property type="entry name" value="GNAT"/>
    <property type="match status" value="1"/>
</dbReference>
<feature type="domain" description="N-acetyltransferase" evidence="1">
    <location>
        <begin position="8"/>
        <end position="165"/>
    </location>
</feature>
<dbReference type="PANTHER" id="PTHR43792:SF1">
    <property type="entry name" value="N-ACETYLTRANSFERASE DOMAIN-CONTAINING PROTEIN"/>
    <property type="match status" value="1"/>
</dbReference>
<dbReference type="STRING" id="279238.Saro_0478"/>
<dbReference type="PANTHER" id="PTHR43792">
    <property type="entry name" value="GNAT FAMILY, PUTATIVE (AFU_ORTHOLOGUE AFUA_3G00765)-RELATED-RELATED"/>
    <property type="match status" value="1"/>
</dbReference>
<dbReference type="EMBL" id="CP000248">
    <property type="protein sequence ID" value="ABD24926.1"/>
    <property type="molecule type" value="Genomic_DNA"/>
</dbReference>
<dbReference type="InterPro" id="IPR000182">
    <property type="entry name" value="GNAT_dom"/>
</dbReference>
<dbReference type="CDD" id="cd04301">
    <property type="entry name" value="NAT_SF"/>
    <property type="match status" value="1"/>
</dbReference>
<dbReference type="Proteomes" id="UP000009134">
    <property type="component" value="Chromosome"/>
</dbReference>
<organism evidence="2 3">
    <name type="scientific">Novosphingobium aromaticivorans (strain ATCC 700278 / DSM 12444 / CCUG 56034 / CIP 105152 / NBRC 16084 / F199)</name>
    <dbReference type="NCBI Taxonomy" id="279238"/>
    <lineage>
        <taxon>Bacteria</taxon>
        <taxon>Pseudomonadati</taxon>
        <taxon>Pseudomonadota</taxon>
        <taxon>Alphaproteobacteria</taxon>
        <taxon>Sphingomonadales</taxon>
        <taxon>Sphingomonadaceae</taxon>
        <taxon>Novosphingobium</taxon>
    </lineage>
</organism>
<reference evidence="3" key="1">
    <citation type="submission" date="2006-01" db="EMBL/GenBank/DDBJ databases">
        <title>Complete sequence of Novosphingobium aromaticivorans DSM 12444.</title>
        <authorList>
            <consortium name="US DOE Joint Genome Institute"/>
            <person name="Copeland A."/>
            <person name="Lucas S."/>
            <person name="Lapidus A."/>
            <person name="Barry K."/>
            <person name="Detter J.C."/>
            <person name="Glavina T."/>
            <person name="Hammon N."/>
            <person name="Israni S."/>
            <person name="Pitluck S."/>
            <person name="Chain P."/>
            <person name="Malfatti S."/>
            <person name="Shin M."/>
            <person name="Vergez L."/>
            <person name="Schmutz J."/>
            <person name="Larimer F."/>
            <person name="Land M."/>
            <person name="Kyrpides N."/>
            <person name="Ivanova N."/>
            <person name="Fredrickson J."/>
            <person name="Balkwill D."/>
            <person name="Romine M.F."/>
            <person name="Richardson P."/>
        </authorList>
    </citation>
    <scope>NUCLEOTIDE SEQUENCE [LARGE SCALE GENOMIC DNA]</scope>
    <source>
        <strain evidence="3">ATCC 700278 / DSM 12444 / CCUG 56034 / CIP 105152 / NBRC 16084 / F199</strain>
    </source>
</reference>
<sequence length="172" mass="19825">MTIRTPRLVLRPVRPEDDLPAMHRIMRQPRAMAYWSTPPHANEDETREWLANMADIPAALGEDFIVELEDRVIGKAGFYRFPDLGYLFDPDVWGQGLAREAVEAVVARGFAVHRLPRVQADVDPRNKASIRLLERLGFVETHRQARTWLVGEEWCDSVYFALTPEAWDQRTA</sequence>
<gene>
    <name evidence="2" type="ordered locus">Saro_0478</name>
</gene>
<protein>
    <submittedName>
        <fullName evidence="2">GCN5-related N-acetyltransferase</fullName>
    </submittedName>
</protein>
<accession>Q2GB47</accession>
<name>Q2GB47_NOVAD</name>
<dbReference type="Gene3D" id="3.40.630.30">
    <property type="match status" value="1"/>
</dbReference>
<evidence type="ECO:0000313" key="3">
    <source>
        <dbReference type="Proteomes" id="UP000009134"/>
    </source>
</evidence>
<dbReference type="SUPFAM" id="SSF55729">
    <property type="entry name" value="Acyl-CoA N-acyltransferases (Nat)"/>
    <property type="match status" value="1"/>
</dbReference>
<evidence type="ECO:0000259" key="1">
    <source>
        <dbReference type="PROSITE" id="PS51186"/>
    </source>
</evidence>
<proteinExistence type="predicted"/>
<dbReference type="Pfam" id="PF13302">
    <property type="entry name" value="Acetyltransf_3"/>
    <property type="match status" value="1"/>
</dbReference>
<evidence type="ECO:0000313" key="2">
    <source>
        <dbReference type="EMBL" id="ABD24926.1"/>
    </source>
</evidence>
<dbReference type="KEGG" id="nar:Saro_0478"/>
<dbReference type="GO" id="GO:0016747">
    <property type="term" value="F:acyltransferase activity, transferring groups other than amino-acyl groups"/>
    <property type="evidence" value="ECO:0007669"/>
    <property type="project" value="InterPro"/>
</dbReference>
<dbReference type="eggNOG" id="COG1670">
    <property type="taxonomic scope" value="Bacteria"/>
</dbReference>
<dbReference type="HOGENOM" id="CLU_013985_3_6_5"/>